<dbReference type="SUPFAM" id="SSF53448">
    <property type="entry name" value="Nucleotide-diphospho-sugar transferases"/>
    <property type="match status" value="1"/>
</dbReference>
<proteinExistence type="predicted"/>
<dbReference type="PANTHER" id="PTHR21485:SF6">
    <property type="entry name" value="N-ACYLNEURAMINATE CYTIDYLYLTRANSFERASE-RELATED"/>
    <property type="match status" value="1"/>
</dbReference>
<name>A0ABR8XUT6_9BACL</name>
<keyword evidence="2" id="KW-1185">Reference proteome</keyword>
<reference evidence="1 2" key="1">
    <citation type="submission" date="2020-08" db="EMBL/GenBank/DDBJ databases">
        <title>A Genomic Blueprint of the Chicken Gut Microbiome.</title>
        <authorList>
            <person name="Gilroy R."/>
            <person name="Ravi A."/>
            <person name="Getino M."/>
            <person name="Pursley I."/>
            <person name="Horton D.L."/>
            <person name="Alikhan N.-F."/>
            <person name="Baker D."/>
            <person name="Gharbi K."/>
            <person name="Hall N."/>
            <person name="Watson M."/>
            <person name="Adriaenssens E.M."/>
            <person name="Foster-Nyarko E."/>
            <person name="Jarju S."/>
            <person name="Secka A."/>
            <person name="Antonio M."/>
            <person name="Oren A."/>
            <person name="Chaudhuri R."/>
            <person name="La Ragione R.M."/>
            <person name="Hildebrand F."/>
            <person name="Pallen M.J."/>
        </authorList>
    </citation>
    <scope>NUCLEOTIDE SEQUENCE [LARGE SCALE GENOMIC DNA]</scope>
    <source>
        <strain evidence="1 2">A46</strain>
    </source>
</reference>
<comment type="caution">
    <text evidence="1">The sequence shown here is derived from an EMBL/GenBank/DDBJ whole genome shotgun (WGS) entry which is preliminary data.</text>
</comment>
<evidence type="ECO:0000313" key="1">
    <source>
        <dbReference type="EMBL" id="MBD8035704.1"/>
    </source>
</evidence>
<dbReference type="Gene3D" id="3.90.550.10">
    <property type="entry name" value="Spore Coat Polysaccharide Biosynthesis Protein SpsA, Chain A"/>
    <property type="match status" value="1"/>
</dbReference>
<sequence>MNPKILAVIPARGGSKGVPRKNIRDLAGKPLIAWTIEEAKKSKYIDRLILSSEDDEIIQVAKQYGCEVPFKRPIELATDETPGIDPVLHAIEQCPGYDYVVMLQPTSPFRTAYDIDGCIENLLTNDEDFCVSVSVSEQTPYWMYTIEGGKLVSLLSQEKVATRRQDLPESYILNGAIYMAKVDKLIKEKSFLTLNTVGFLMNSNNSMDIDSEEDFLYCEVLINKNK</sequence>
<keyword evidence="1" id="KW-0548">Nucleotidyltransferase</keyword>
<dbReference type="InterPro" id="IPR029044">
    <property type="entry name" value="Nucleotide-diphossugar_trans"/>
</dbReference>
<dbReference type="EMBL" id="JACSPZ010000001">
    <property type="protein sequence ID" value="MBD8035704.1"/>
    <property type="molecule type" value="Genomic_DNA"/>
</dbReference>
<dbReference type="Proteomes" id="UP000619101">
    <property type="component" value="Unassembled WGS sequence"/>
</dbReference>
<dbReference type="GO" id="GO:0016779">
    <property type="term" value="F:nucleotidyltransferase activity"/>
    <property type="evidence" value="ECO:0007669"/>
    <property type="project" value="UniProtKB-KW"/>
</dbReference>
<evidence type="ECO:0000313" key="2">
    <source>
        <dbReference type="Proteomes" id="UP000619101"/>
    </source>
</evidence>
<dbReference type="Pfam" id="PF02348">
    <property type="entry name" value="CTP_transf_3"/>
    <property type="match status" value="1"/>
</dbReference>
<dbReference type="InterPro" id="IPR003329">
    <property type="entry name" value="Cytidylyl_trans"/>
</dbReference>
<organism evidence="1 2">
    <name type="scientific">Solibacillus faecavium</name>
    <dbReference type="NCBI Taxonomy" id="2762221"/>
    <lineage>
        <taxon>Bacteria</taxon>
        <taxon>Bacillati</taxon>
        <taxon>Bacillota</taxon>
        <taxon>Bacilli</taxon>
        <taxon>Bacillales</taxon>
        <taxon>Caryophanaceae</taxon>
        <taxon>Solibacillus</taxon>
    </lineage>
</organism>
<dbReference type="PANTHER" id="PTHR21485">
    <property type="entry name" value="HAD SUPERFAMILY MEMBERS CMAS AND KDSC"/>
    <property type="match status" value="1"/>
</dbReference>
<gene>
    <name evidence="1" type="ORF">H9635_03055</name>
</gene>
<accession>A0ABR8XUT6</accession>
<dbReference type="InterPro" id="IPR050793">
    <property type="entry name" value="CMP-NeuNAc_synthase"/>
</dbReference>
<dbReference type="RefSeq" id="WP_191698664.1">
    <property type="nucleotide sequence ID" value="NZ_JACSPZ010000001.1"/>
</dbReference>
<keyword evidence="1" id="KW-0808">Transferase</keyword>
<dbReference type="CDD" id="cd02513">
    <property type="entry name" value="CMP-NeuAc_Synthase"/>
    <property type="match status" value="1"/>
</dbReference>
<protein>
    <submittedName>
        <fullName evidence="1">Acylneuraminate cytidylyltransferase family protein</fullName>
    </submittedName>
</protein>